<feature type="domain" description="HTH tetR-type" evidence="3">
    <location>
        <begin position="19"/>
        <end position="79"/>
    </location>
</feature>
<dbReference type="RefSeq" id="WP_083359637.1">
    <property type="nucleotide sequence ID" value="NZ_JBJGXR010000071.1"/>
</dbReference>
<dbReference type="Pfam" id="PF00440">
    <property type="entry name" value="TetR_N"/>
    <property type="match status" value="1"/>
</dbReference>
<dbReference type="Proteomes" id="UP000182470">
    <property type="component" value="Chromosome I"/>
</dbReference>
<dbReference type="InterPro" id="IPR050109">
    <property type="entry name" value="HTH-type_TetR-like_transc_reg"/>
</dbReference>
<gene>
    <name evidence="4" type="primary">betI_5</name>
    <name evidence="4" type="ORF">PSAN_55380</name>
    <name evidence="5" type="ORF">SAMN04490179_5225</name>
</gene>
<dbReference type="Gene3D" id="1.10.357.10">
    <property type="entry name" value="Tetracycline Repressor, domain 2"/>
    <property type="match status" value="1"/>
</dbReference>
<proteinExistence type="predicted"/>
<reference evidence="5 6" key="2">
    <citation type="submission" date="2016-10" db="EMBL/GenBank/DDBJ databases">
        <authorList>
            <person name="de Groot N.N."/>
        </authorList>
    </citation>
    <scope>NUCLEOTIDE SEQUENCE [LARGE SCALE GENOMIC DNA]</scope>
    <source>
        <strain evidence="5 6">BS2772</strain>
    </source>
</reference>
<keyword evidence="1 2" id="KW-0238">DNA-binding</keyword>
<dbReference type="PRINTS" id="PR00455">
    <property type="entry name" value="HTHTETR"/>
</dbReference>
<protein>
    <submittedName>
        <fullName evidence="4">HTH-type transcriptional regulator BetI</fullName>
    </submittedName>
    <submittedName>
        <fullName evidence="5">Regulatory protein, tetR family</fullName>
    </submittedName>
</protein>
<dbReference type="PANTHER" id="PTHR30055">
    <property type="entry name" value="HTH-TYPE TRANSCRIPTIONAL REGULATOR RUTR"/>
    <property type="match status" value="1"/>
</dbReference>
<dbReference type="EMBL" id="LT629704">
    <property type="protein sequence ID" value="SDN64585.1"/>
    <property type="molecule type" value="Genomic_DNA"/>
</dbReference>
<evidence type="ECO:0000256" key="1">
    <source>
        <dbReference type="ARBA" id="ARBA00023125"/>
    </source>
</evidence>
<feature type="DNA-binding region" description="H-T-H motif" evidence="2">
    <location>
        <begin position="42"/>
        <end position="61"/>
    </location>
</feature>
<keyword evidence="7" id="KW-1185">Reference proteome</keyword>
<name>A0A1H0D380_9PSED</name>
<accession>A0A1H0D380</accession>
<dbReference type="PANTHER" id="PTHR30055:SF200">
    <property type="entry name" value="HTH-TYPE TRANSCRIPTIONAL REPRESSOR BDCR"/>
    <property type="match status" value="1"/>
</dbReference>
<evidence type="ECO:0000313" key="6">
    <source>
        <dbReference type="Proteomes" id="UP000182470"/>
    </source>
</evidence>
<evidence type="ECO:0000313" key="4">
    <source>
        <dbReference type="EMBL" id="KAF2406313.1"/>
    </source>
</evidence>
<evidence type="ECO:0000313" key="7">
    <source>
        <dbReference type="Proteomes" id="UP000748067"/>
    </source>
</evidence>
<dbReference type="GO" id="GO:0000976">
    <property type="term" value="F:transcription cis-regulatory region binding"/>
    <property type="evidence" value="ECO:0007669"/>
    <property type="project" value="TreeGrafter"/>
</dbReference>
<sequence>MTDTSTDQVARAKKEVRSIAPRERILRAAVEMFHKYGIHAVGVEAIAAAAHSNKMTLYRHFSSKELLIAATIREQHKASEAAWQALQEAHPNDPRGELNGWLEMMYAYIQSPEELSCKFIDKAIDVRDAQHPARLAIEEINHVHINHLIEMCRAIGFKNPEVLAINLFIVFKGADESRHIGTHRLAVSLPQMVQTLIAPHEPH</sequence>
<dbReference type="GO" id="GO:0003700">
    <property type="term" value="F:DNA-binding transcription factor activity"/>
    <property type="evidence" value="ECO:0007669"/>
    <property type="project" value="TreeGrafter"/>
</dbReference>
<dbReference type="SUPFAM" id="SSF46689">
    <property type="entry name" value="Homeodomain-like"/>
    <property type="match status" value="1"/>
</dbReference>
<dbReference type="Proteomes" id="UP000748067">
    <property type="component" value="Unassembled WGS sequence"/>
</dbReference>
<dbReference type="PROSITE" id="PS50977">
    <property type="entry name" value="HTH_TETR_2"/>
    <property type="match status" value="1"/>
</dbReference>
<dbReference type="EMBL" id="JXDI01000004">
    <property type="protein sequence ID" value="KAF2406313.1"/>
    <property type="molecule type" value="Genomic_DNA"/>
</dbReference>
<dbReference type="InterPro" id="IPR001647">
    <property type="entry name" value="HTH_TetR"/>
</dbReference>
<evidence type="ECO:0000256" key="2">
    <source>
        <dbReference type="PROSITE-ProRule" id="PRU00335"/>
    </source>
</evidence>
<evidence type="ECO:0000259" key="3">
    <source>
        <dbReference type="PROSITE" id="PS50977"/>
    </source>
</evidence>
<organism evidence="5 6">
    <name type="scientific">Pseudomonas antarctica</name>
    <dbReference type="NCBI Taxonomy" id="219572"/>
    <lineage>
        <taxon>Bacteria</taxon>
        <taxon>Pseudomonadati</taxon>
        <taxon>Pseudomonadota</taxon>
        <taxon>Gammaproteobacteria</taxon>
        <taxon>Pseudomonadales</taxon>
        <taxon>Pseudomonadaceae</taxon>
        <taxon>Pseudomonas</taxon>
    </lineage>
</organism>
<evidence type="ECO:0000313" key="5">
    <source>
        <dbReference type="EMBL" id="SDN64585.1"/>
    </source>
</evidence>
<dbReference type="AlphaFoldDB" id="A0A1H0D380"/>
<dbReference type="OrthoDB" id="116240at2"/>
<dbReference type="InterPro" id="IPR009057">
    <property type="entry name" value="Homeodomain-like_sf"/>
</dbReference>
<reference evidence="4 7" key="1">
    <citation type="submission" date="2015-01" db="EMBL/GenBank/DDBJ databases">
        <title>Genome Sequence of Pseudomonas antarctica CMS 35.</title>
        <authorList>
            <person name="Voget S."/>
            <person name="Chow J."/>
            <person name="Daniel R."/>
            <person name="Streit W."/>
        </authorList>
    </citation>
    <scope>NUCLEOTIDE SEQUENCE [LARGE SCALE GENOMIC DNA]</scope>
    <source>
        <strain evidence="4 7">CMS 35</strain>
    </source>
</reference>